<reference evidence="2" key="2">
    <citation type="submission" date="2020-09" db="EMBL/GenBank/DDBJ databases">
        <authorList>
            <person name="Sun Q."/>
            <person name="Ohkuma M."/>
        </authorList>
    </citation>
    <scope>NUCLEOTIDE SEQUENCE</scope>
    <source>
        <strain evidence="2">JCM 4386</strain>
    </source>
</reference>
<comment type="caution">
    <text evidence="2">The sequence shown here is derived from an EMBL/GenBank/DDBJ whole genome shotgun (WGS) entry which is preliminary data.</text>
</comment>
<keyword evidence="3" id="KW-1185">Reference proteome</keyword>
<dbReference type="AlphaFoldDB" id="A0A918FRQ4"/>
<evidence type="ECO:0000313" key="3">
    <source>
        <dbReference type="Proteomes" id="UP000606194"/>
    </source>
</evidence>
<accession>A0A918FRQ4</accession>
<dbReference type="Proteomes" id="UP000606194">
    <property type="component" value="Unassembled WGS sequence"/>
</dbReference>
<feature type="region of interest" description="Disordered" evidence="1">
    <location>
        <begin position="1"/>
        <end position="98"/>
    </location>
</feature>
<reference evidence="2" key="1">
    <citation type="journal article" date="2014" name="Int. J. Syst. Evol. Microbiol.">
        <title>Complete genome sequence of Corynebacterium casei LMG S-19264T (=DSM 44701T), isolated from a smear-ripened cheese.</title>
        <authorList>
            <consortium name="US DOE Joint Genome Institute (JGI-PGF)"/>
            <person name="Walter F."/>
            <person name="Albersmeier A."/>
            <person name="Kalinowski J."/>
            <person name="Ruckert C."/>
        </authorList>
    </citation>
    <scope>NUCLEOTIDE SEQUENCE</scope>
    <source>
        <strain evidence="2">JCM 4386</strain>
    </source>
</reference>
<proteinExistence type="predicted"/>
<dbReference type="EMBL" id="BMTL01000004">
    <property type="protein sequence ID" value="GGR73623.1"/>
    <property type="molecule type" value="Genomic_DNA"/>
</dbReference>
<gene>
    <name evidence="2" type="ORF">GCM10010269_10710</name>
</gene>
<organism evidence="2 3">
    <name type="scientific">Streptomyces humidus</name>
    <dbReference type="NCBI Taxonomy" id="52259"/>
    <lineage>
        <taxon>Bacteria</taxon>
        <taxon>Bacillati</taxon>
        <taxon>Actinomycetota</taxon>
        <taxon>Actinomycetes</taxon>
        <taxon>Kitasatosporales</taxon>
        <taxon>Streptomycetaceae</taxon>
        <taxon>Streptomyces</taxon>
    </lineage>
</organism>
<protein>
    <submittedName>
        <fullName evidence="2">Uncharacterized protein</fullName>
    </submittedName>
</protein>
<sequence>MEPTEVCGGPAAGRAKEGGRAEPAGGGTGLPVAGGRVPAGSPDGDPGTAPDGVATRWTPRGVAGPLPPEGGAAGEEAAEEGEGEGEEGDAGEGEAREP</sequence>
<feature type="compositionally biased region" description="Acidic residues" evidence="1">
    <location>
        <begin position="76"/>
        <end position="92"/>
    </location>
</feature>
<evidence type="ECO:0000313" key="2">
    <source>
        <dbReference type="EMBL" id="GGR73623.1"/>
    </source>
</evidence>
<name>A0A918FRQ4_9ACTN</name>
<evidence type="ECO:0000256" key="1">
    <source>
        <dbReference type="SAM" id="MobiDB-lite"/>
    </source>
</evidence>